<organism evidence="1 2">
    <name type="scientific">Adineta steineri</name>
    <dbReference type="NCBI Taxonomy" id="433720"/>
    <lineage>
        <taxon>Eukaryota</taxon>
        <taxon>Metazoa</taxon>
        <taxon>Spiralia</taxon>
        <taxon>Gnathifera</taxon>
        <taxon>Rotifera</taxon>
        <taxon>Eurotatoria</taxon>
        <taxon>Bdelloidea</taxon>
        <taxon>Adinetida</taxon>
        <taxon>Adinetidae</taxon>
        <taxon>Adineta</taxon>
    </lineage>
</organism>
<dbReference type="EMBL" id="CAJOBB010009344">
    <property type="protein sequence ID" value="CAF4226133.1"/>
    <property type="molecule type" value="Genomic_DNA"/>
</dbReference>
<protein>
    <submittedName>
        <fullName evidence="1">Uncharacterized protein</fullName>
    </submittedName>
</protein>
<comment type="caution">
    <text evidence="1">The sequence shown here is derived from an EMBL/GenBank/DDBJ whole genome shotgun (WGS) entry which is preliminary data.</text>
</comment>
<dbReference type="AlphaFoldDB" id="A0A820CTA9"/>
<dbReference type="Proteomes" id="UP000663868">
    <property type="component" value="Unassembled WGS sequence"/>
</dbReference>
<gene>
    <name evidence="1" type="ORF">KXQ929_LOCUS41473</name>
</gene>
<feature type="non-terminal residue" evidence="1">
    <location>
        <position position="90"/>
    </location>
</feature>
<evidence type="ECO:0000313" key="2">
    <source>
        <dbReference type="Proteomes" id="UP000663868"/>
    </source>
</evidence>
<reference evidence="1" key="1">
    <citation type="submission" date="2021-02" db="EMBL/GenBank/DDBJ databases">
        <authorList>
            <person name="Nowell W R."/>
        </authorList>
    </citation>
    <scope>NUCLEOTIDE SEQUENCE</scope>
</reference>
<sequence>MLIALCVIGIFGVITFALAAATLGTLNRRFDTITVTATTNKAKLNSPLAETIRIDDLMNHLRQLQRIADESNGNRAINTRGFNETVNYIY</sequence>
<evidence type="ECO:0000313" key="1">
    <source>
        <dbReference type="EMBL" id="CAF4226133.1"/>
    </source>
</evidence>
<proteinExistence type="predicted"/>
<name>A0A820CTA9_9BILA</name>
<accession>A0A820CTA9</accession>